<evidence type="ECO:0000313" key="8">
    <source>
        <dbReference type="EMBL" id="ORY57979.1"/>
    </source>
</evidence>
<dbReference type="PROSITE" id="PS50850">
    <property type="entry name" value="MFS"/>
    <property type="match status" value="1"/>
</dbReference>
<name>A0A1Y2DFH4_9BASI</name>
<dbReference type="InterPro" id="IPR011701">
    <property type="entry name" value="MFS"/>
</dbReference>
<dbReference type="PANTHER" id="PTHR43791:SF32">
    <property type="entry name" value="MAJOR FACILITATOR SUPERFAMILY (MFS) PROFILE DOMAIN-CONTAINING PROTEIN"/>
    <property type="match status" value="1"/>
</dbReference>
<protein>
    <submittedName>
        <fullName evidence="8">Major facilitator superfamily domain-containing protein</fullName>
    </submittedName>
</protein>
<keyword evidence="5 6" id="KW-0472">Membrane</keyword>
<feature type="transmembrane region" description="Helical" evidence="6">
    <location>
        <begin position="192"/>
        <end position="211"/>
    </location>
</feature>
<keyword evidence="3 6" id="KW-0812">Transmembrane</keyword>
<dbReference type="OrthoDB" id="1935484at2759"/>
<dbReference type="PANTHER" id="PTHR43791">
    <property type="entry name" value="PERMEASE-RELATED"/>
    <property type="match status" value="1"/>
</dbReference>
<feature type="transmembrane region" description="Helical" evidence="6">
    <location>
        <begin position="428"/>
        <end position="448"/>
    </location>
</feature>
<gene>
    <name evidence="8" type="ORF">BCR35DRAFT_326868</name>
</gene>
<dbReference type="InterPro" id="IPR036259">
    <property type="entry name" value="MFS_trans_sf"/>
</dbReference>
<dbReference type="GO" id="GO:0016020">
    <property type="term" value="C:membrane"/>
    <property type="evidence" value="ECO:0007669"/>
    <property type="project" value="UniProtKB-SubCell"/>
</dbReference>
<feature type="transmembrane region" description="Helical" evidence="6">
    <location>
        <begin position="460"/>
        <end position="479"/>
    </location>
</feature>
<proteinExistence type="predicted"/>
<feature type="transmembrane region" description="Helical" evidence="6">
    <location>
        <begin position="338"/>
        <end position="357"/>
    </location>
</feature>
<dbReference type="Gene3D" id="1.20.1250.20">
    <property type="entry name" value="MFS general substrate transporter like domains"/>
    <property type="match status" value="2"/>
</dbReference>
<dbReference type="AlphaFoldDB" id="A0A1Y2DFH4"/>
<feature type="transmembrane region" description="Helical" evidence="6">
    <location>
        <begin position="392"/>
        <end position="408"/>
    </location>
</feature>
<dbReference type="GO" id="GO:0022857">
    <property type="term" value="F:transmembrane transporter activity"/>
    <property type="evidence" value="ECO:0007669"/>
    <property type="project" value="InterPro"/>
</dbReference>
<keyword evidence="9" id="KW-1185">Reference proteome</keyword>
<dbReference type="EMBL" id="MCGR01000080">
    <property type="protein sequence ID" value="ORY57979.1"/>
    <property type="molecule type" value="Genomic_DNA"/>
</dbReference>
<dbReference type="Proteomes" id="UP000193467">
    <property type="component" value="Unassembled WGS sequence"/>
</dbReference>
<dbReference type="STRING" id="106004.A0A1Y2DFH4"/>
<evidence type="ECO:0000256" key="3">
    <source>
        <dbReference type="ARBA" id="ARBA00022692"/>
    </source>
</evidence>
<dbReference type="InterPro" id="IPR020846">
    <property type="entry name" value="MFS_dom"/>
</dbReference>
<keyword evidence="2" id="KW-0813">Transport</keyword>
<organism evidence="8 9">
    <name type="scientific">Leucosporidium creatinivorum</name>
    <dbReference type="NCBI Taxonomy" id="106004"/>
    <lineage>
        <taxon>Eukaryota</taxon>
        <taxon>Fungi</taxon>
        <taxon>Dikarya</taxon>
        <taxon>Basidiomycota</taxon>
        <taxon>Pucciniomycotina</taxon>
        <taxon>Microbotryomycetes</taxon>
        <taxon>Leucosporidiales</taxon>
        <taxon>Leucosporidium</taxon>
    </lineage>
</organism>
<reference evidence="8 9" key="1">
    <citation type="submission" date="2016-07" db="EMBL/GenBank/DDBJ databases">
        <title>Pervasive Adenine N6-methylation of Active Genes in Fungi.</title>
        <authorList>
            <consortium name="DOE Joint Genome Institute"/>
            <person name="Mondo S.J."/>
            <person name="Dannebaum R.O."/>
            <person name="Kuo R.C."/>
            <person name="Labutti K."/>
            <person name="Haridas S."/>
            <person name="Kuo A."/>
            <person name="Salamov A."/>
            <person name="Ahrendt S.R."/>
            <person name="Lipzen A."/>
            <person name="Sullivan W."/>
            <person name="Andreopoulos W.B."/>
            <person name="Clum A."/>
            <person name="Lindquist E."/>
            <person name="Daum C."/>
            <person name="Ramamoorthy G.K."/>
            <person name="Gryganskyi A."/>
            <person name="Culley D."/>
            <person name="Magnuson J.K."/>
            <person name="James T.Y."/>
            <person name="O'Malley M.A."/>
            <person name="Stajich J.E."/>
            <person name="Spatafora J.W."/>
            <person name="Visel A."/>
            <person name="Grigoriev I.V."/>
        </authorList>
    </citation>
    <scope>NUCLEOTIDE SEQUENCE [LARGE SCALE GENOMIC DNA]</scope>
    <source>
        <strain evidence="8 9">62-1032</strain>
    </source>
</reference>
<evidence type="ECO:0000256" key="5">
    <source>
        <dbReference type="ARBA" id="ARBA00023136"/>
    </source>
</evidence>
<dbReference type="FunFam" id="1.20.1250.20:FF:000516">
    <property type="entry name" value="Alternative sulfate transporter"/>
    <property type="match status" value="1"/>
</dbReference>
<evidence type="ECO:0000256" key="2">
    <source>
        <dbReference type="ARBA" id="ARBA00022448"/>
    </source>
</evidence>
<comment type="caution">
    <text evidence="8">The sequence shown here is derived from an EMBL/GenBank/DDBJ whole genome shotgun (WGS) entry which is preliminary data.</text>
</comment>
<dbReference type="InParanoid" id="A0A1Y2DFH4"/>
<sequence length="506" mass="55272">MSIPNLPVAPIVAAEKADPFFASAEKGDLESPGASTLNSLDAPLKDWTDAEEAIVRRKLDFLVMPLLMLGFFVFQLERGNISNAITSTFFVDVGIDQNQFNTGQGVLYLGIVLLEIPSNILLLRVGAPIWISFQVLAFGLVSTLQYLQNSYGSFLACRIMLGVTESGYIPGALYVISTFYKRSELAGRNAAFFLGSGLASAVTGLFAYGILQLEGRSGLAGWQWLFLIEGLLAIFVAFLFILFLPSSPLSPRPLFFNLPYFTERQRHILAARVINDDANKSKSSKKVTVSEVLSTLANPRIWPHVLLAVSLIAATASLSAYVPTLIKGFGFTTLKANALSSVAGWCGLIVTLSFGVFSDRTGLRGPSVIAAVGLFWLFWVAFQQVSTSTDKWLKYALLVVTTSFNAAYHPLNASWLSLNVASPTQRSIAMAMFVMAANTGAAVGSQIMRKGDSPLYRTGFRACVGLTSFGLLVAILQHFQYRWSNKKIDETAEERDSEKVVRRYVI</sequence>
<evidence type="ECO:0000256" key="6">
    <source>
        <dbReference type="SAM" id="Phobius"/>
    </source>
</evidence>
<feature type="transmembrane region" description="Helical" evidence="6">
    <location>
        <begin position="301"/>
        <end position="326"/>
    </location>
</feature>
<evidence type="ECO:0000259" key="7">
    <source>
        <dbReference type="PROSITE" id="PS50850"/>
    </source>
</evidence>
<accession>A0A1Y2DFH4</accession>
<feature type="transmembrane region" description="Helical" evidence="6">
    <location>
        <begin position="127"/>
        <end position="147"/>
    </location>
</feature>
<feature type="domain" description="Major facilitator superfamily (MFS) profile" evidence="7">
    <location>
        <begin position="63"/>
        <end position="482"/>
    </location>
</feature>
<evidence type="ECO:0000256" key="1">
    <source>
        <dbReference type="ARBA" id="ARBA00004141"/>
    </source>
</evidence>
<evidence type="ECO:0000256" key="4">
    <source>
        <dbReference type="ARBA" id="ARBA00022989"/>
    </source>
</evidence>
<dbReference type="Pfam" id="PF07690">
    <property type="entry name" value="MFS_1"/>
    <property type="match status" value="1"/>
</dbReference>
<feature type="transmembrane region" description="Helical" evidence="6">
    <location>
        <begin position="223"/>
        <end position="244"/>
    </location>
</feature>
<evidence type="ECO:0000313" key="9">
    <source>
        <dbReference type="Proteomes" id="UP000193467"/>
    </source>
</evidence>
<feature type="transmembrane region" description="Helical" evidence="6">
    <location>
        <begin position="363"/>
        <end position="380"/>
    </location>
</feature>
<feature type="transmembrane region" description="Helical" evidence="6">
    <location>
        <begin position="159"/>
        <end position="180"/>
    </location>
</feature>
<keyword evidence="4 6" id="KW-1133">Transmembrane helix</keyword>
<comment type="subcellular location">
    <subcellularLocation>
        <location evidence="1">Membrane</location>
        <topology evidence="1">Multi-pass membrane protein</topology>
    </subcellularLocation>
</comment>
<dbReference type="SUPFAM" id="SSF103473">
    <property type="entry name" value="MFS general substrate transporter"/>
    <property type="match status" value="1"/>
</dbReference>